<dbReference type="SUPFAM" id="SSF53850">
    <property type="entry name" value="Periplasmic binding protein-like II"/>
    <property type="match status" value="1"/>
</dbReference>
<name>A0A6N9TFL5_9ALTE</name>
<keyword evidence="8" id="KW-0238">DNA-binding</keyword>
<protein>
    <recommendedName>
        <fullName evidence="3">HTH-type transcriptional regulator MetR</fullName>
    </recommendedName>
</protein>
<evidence type="ECO:0000256" key="9">
    <source>
        <dbReference type="ARBA" id="ARBA00023159"/>
    </source>
</evidence>
<keyword evidence="14" id="KW-1185">Reference proteome</keyword>
<dbReference type="Pfam" id="PF03466">
    <property type="entry name" value="LysR_substrate"/>
    <property type="match status" value="1"/>
</dbReference>
<keyword evidence="7" id="KW-0805">Transcription regulation</keyword>
<dbReference type="InterPro" id="IPR036390">
    <property type="entry name" value="WH_DNA-bd_sf"/>
</dbReference>
<dbReference type="Proteomes" id="UP000471381">
    <property type="component" value="Unassembled WGS sequence"/>
</dbReference>
<comment type="subcellular location">
    <subcellularLocation>
        <location evidence="1">Cytoplasm</location>
    </subcellularLocation>
</comment>
<evidence type="ECO:0000313" key="14">
    <source>
        <dbReference type="Proteomes" id="UP000471381"/>
    </source>
</evidence>
<evidence type="ECO:0000256" key="7">
    <source>
        <dbReference type="ARBA" id="ARBA00023015"/>
    </source>
</evidence>
<organism evidence="13 14">
    <name type="scientific">Alteromonas genovensis</name>
    <dbReference type="NCBI Taxonomy" id="471225"/>
    <lineage>
        <taxon>Bacteria</taxon>
        <taxon>Pseudomonadati</taxon>
        <taxon>Pseudomonadota</taxon>
        <taxon>Gammaproteobacteria</taxon>
        <taxon>Alteromonadales</taxon>
        <taxon>Alteromonadaceae</taxon>
        <taxon>Alteromonas/Salinimonas group</taxon>
        <taxon>Alteromonas</taxon>
    </lineage>
</organism>
<evidence type="ECO:0000259" key="12">
    <source>
        <dbReference type="PROSITE" id="PS50931"/>
    </source>
</evidence>
<dbReference type="GO" id="GO:0000976">
    <property type="term" value="F:transcription cis-regulatory region binding"/>
    <property type="evidence" value="ECO:0007669"/>
    <property type="project" value="TreeGrafter"/>
</dbReference>
<sequence length="302" mass="34125">MIDRQHLRIVHAIHQHGTMTQAAKSLYLTQSALSHAMKKLEHEFNVPLWQKEGRRLFLTQAGESLLGLAQRILPQFEHTEAQLRRFAEGKQGTLRIGMECYPCFEWLLKIVAPFLKRFPDVDVDVRRAFSFGGLQALHGYDIDVLITPDPLHLDAITYTPVFSYEQVLVMHSTHDLATKAFIAPRDLAQETLISYPVETSRLDIFSQFLTPANASVKSHKTIETTEIILQMVAAGRGVTALPKWLVDESQESELLCCRPLGEEGLTKTLFVGHRKRTDTLGFIDSFVEMAMAQGLKTNSPQQ</sequence>
<dbReference type="InterPro" id="IPR005119">
    <property type="entry name" value="LysR_subst-bd"/>
</dbReference>
<evidence type="ECO:0000256" key="2">
    <source>
        <dbReference type="ARBA" id="ARBA00009437"/>
    </source>
</evidence>
<evidence type="ECO:0000256" key="11">
    <source>
        <dbReference type="ARBA" id="ARBA00023167"/>
    </source>
</evidence>
<dbReference type="PANTHER" id="PTHR30126">
    <property type="entry name" value="HTH-TYPE TRANSCRIPTIONAL REGULATOR"/>
    <property type="match status" value="1"/>
</dbReference>
<comment type="caution">
    <text evidence="13">The sequence shown here is derived from an EMBL/GenBank/DDBJ whole genome shotgun (WGS) entry which is preliminary data.</text>
</comment>
<dbReference type="PRINTS" id="PR00039">
    <property type="entry name" value="HTHLYSR"/>
</dbReference>
<dbReference type="Gene3D" id="3.40.190.10">
    <property type="entry name" value="Periplasmic binding protein-like II"/>
    <property type="match status" value="1"/>
</dbReference>
<dbReference type="InterPro" id="IPR036388">
    <property type="entry name" value="WH-like_DNA-bd_sf"/>
</dbReference>
<keyword evidence="10" id="KW-0804">Transcription</keyword>
<accession>A0A6N9TFL5</accession>
<evidence type="ECO:0000256" key="3">
    <source>
        <dbReference type="ARBA" id="ARBA00019365"/>
    </source>
</evidence>
<dbReference type="GO" id="GO:0003700">
    <property type="term" value="F:DNA-binding transcription factor activity"/>
    <property type="evidence" value="ECO:0007669"/>
    <property type="project" value="InterPro"/>
</dbReference>
<keyword evidence="4" id="KW-0963">Cytoplasm</keyword>
<evidence type="ECO:0000256" key="10">
    <source>
        <dbReference type="ARBA" id="ARBA00023163"/>
    </source>
</evidence>
<dbReference type="GO" id="GO:0005737">
    <property type="term" value="C:cytoplasm"/>
    <property type="evidence" value="ECO:0007669"/>
    <property type="project" value="UniProtKB-SubCell"/>
</dbReference>
<dbReference type="EMBL" id="JAAAWO010000002">
    <property type="protein sequence ID" value="NDW14726.1"/>
    <property type="molecule type" value="Genomic_DNA"/>
</dbReference>
<dbReference type="SUPFAM" id="SSF46785">
    <property type="entry name" value="Winged helix' DNA-binding domain"/>
    <property type="match status" value="1"/>
</dbReference>
<dbReference type="InterPro" id="IPR000847">
    <property type="entry name" value="LysR_HTH_N"/>
</dbReference>
<dbReference type="AlphaFoldDB" id="A0A6N9TFL5"/>
<comment type="similarity">
    <text evidence="2">Belongs to the LysR transcriptional regulatory family.</text>
</comment>
<evidence type="ECO:0000256" key="8">
    <source>
        <dbReference type="ARBA" id="ARBA00023125"/>
    </source>
</evidence>
<keyword evidence="5" id="KW-0678">Repressor</keyword>
<dbReference type="RefSeq" id="WP_163105301.1">
    <property type="nucleotide sequence ID" value="NZ_JAAAWO010000002.1"/>
</dbReference>
<evidence type="ECO:0000313" key="13">
    <source>
        <dbReference type="EMBL" id="NDW14726.1"/>
    </source>
</evidence>
<feature type="domain" description="HTH lysR-type" evidence="12">
    <location>
        <begin position="2"/>
        <end position="59"/>
    </location>
</feature>
<dbReference type="InterPro" id="IPR037406">
    <property type="entry name" value="MetR_PBP2"/>
</dbReference>
<evidence type="ECO:0000256" key="5">
    <source>
        <dbReference type="ARBA" id="ARBA00022491"/>
    </source>
</evidence>
<dbReference type="Gene3D" id="1.10.10.10">
    <property type="entry name" value="Winged helix-like DNA-binding domain superfamily/Winged helix DNA-binding domain"/>
    <property type="match status" value="1"/>
</dbReference>
<evidence type="ECO:0000256" key="4">
    <source>
        <dbReference type="ARBA" id="ARBA00022490"/>
    </source>
</evidence>
<reference evidence="13 14" key="1">
    <citation type="submission" date="2020-01" db="EMBL/GenBank/DDBJ databases">
        <title>Genomes of bacteria type strains.</title>
        <authorList>
            <person name="Chen J."/>
            <person name="Zhu S."/>
            <person name="Yang J."/>
        </authorList>
    </citation>
    <scope>NUCLEOTIDE SEQUENCE [LARGE SCALE GENOMIC DNA]</scope>
    <source>
        <strain evidence="13 14">LMG 24078</strain>
    </source>
</reference>
<evidence type="ECO:0000256" key="6">
    <source>
        <dbReference type="ARBA" id="ARBA00022605"/>
    </source>
</evidence>
<dbReference type="Pfam" id="PF00126">
    <property type="entry name" value="HTH_1"/>
    <property type="match status" value="1"/>
</dbReference>
<keyword evidence="11" id="KW-0486">Methionine biosynthesis</keyword>
<evidence type="ECO:0000256" key="1">
    <source>
        <dbReference type="ARBA" id="ARBA00004496"/>
    </source>
</evidence>
<dbReference type="PANTHER" id="PTHR30126:SF25">
    <property type="entry name" value="HTH-TYPE TRANSCRIPTIONAL REGULATOR METR"/>
    <property type="match status" value="1"/>
</dbReference>
<dbReference type="PROSITE" id="PS50931">
    <property type="entry name" value="HTH_LYSR"/>
    <property type="match status" value="1"/>
</dbReference>
<proteinExistence type="inferred from homology"/>
<dbReference type="CDD" id="cd08441">
    <property type="entry name" value="PBP2_MetR"/>
    <property type="match status" value="1"/>
</dbReference>
<gene>
    <name evidence="13" type="ORF">GTQ48_04150</name>
</gene>
<keyword evidence="6" id="KW-0028">Amino-acid biosynthesis</keyword>
<keyword evidence="9" id="KW-0010">Activator</keyword>
<dbReference type="GO" id="GO:0009086">
    <property type="term" value="P:methionine biosynthetic process"/>
    <property type="evidence" value="ECO:0007669"/>
    <property type="project" value="UniProtKB-KW"/>
</dbReference>